<feature type="domain" description="Histone deacetylase" evidence="2">
    <location>
        <begin position="266"/>
        <end position="479"/>
    </location>
</feature>
<organism evidence="3">
    <name type="scientific">Ditylum brightwellii</name>
    <dbReference type="NCBI Taxonomy" id="49249"/>
    <lineage>
        <taxon>Eukaryota</taxon>
        <taxon>Sar</taxon>
        <taxon>Stramenopiles</taxon>
        <taxon>Ochrophyta</taxon>
        <taxon>Bacillariophyta</taxon>
        <taxon>Mediophyceae</taxon>
        <taxon>Lithodesmiophycidae</taxon>
        <taxon>Lithodesmiales</taxon>
        <taxon>Lithodesmiaceae</taxon>
        <taxon>Ditylum</taxon>
    </lineage>
</organism>
<dbReference type="PANTHER" id="PTHR10625:SF19">
    <property type="entry name" value="HISTONE DEACETYLASE 12"/>
    <property type="match status" value="1"/>
</dbReference>
<dbReference type="GO" id="GO:0040029">
    <property type="term" value="P:epigenetic regulation of gene expression"/>
    <property type="evidence" value="ECO:0007669"/>
    <property type="project" value="TreeGrafter"/>
</dbReference>
<sequence>MRKDIPALPKLVMILTSVIISAKRGTAQYHSLPHSMIASSVAFHIQNGRQMTALIRRRSGCINSLLQITQRQKCGIYEKLEQGRTTWQKARIHPSLNSVTTGLLRNPRSPISTTGRCIHSATTAVDEFSTTSNINKSTSSNSQMSPLTAASRLGLDPYLNRFHAPIVNHERYSFPGWPETHTFPMDKFERLAHALTTNCKASQPEWSTLPRPLVRSSLDFFQPLDFHDAISSGWIQQPTGPIDASYFHEFLSGQLSEEDARIIGFREHVSRPELIERTVLEVAGTVLAVQLAFRYGIASNVAGGTHHARPDAGAGYTILNDLAVAANYATDEKLNGGSVEGVKRVLVVDCDVHQGDGTAHFEDLGGSGRLFTLSMHCESNYPLRKAKSTYDVGLPDGCNDEEYMIALRDIVGKAFKDVKPDLVLYDAGVDVYEGDKLGRLNISENGIRQRDRWVLDQCVTKGIPVVAVVGGGYDRDVDALARRHAIVHEECAYVWRKHKLWES</sequence>
<evidence type="ECO:0000259" key="2">
    <source>
        <dbReference type="Pfam" id="PF00850"/>
    </source>
</evidence>
<gene>
    <name evidence="3" type="ORF">DBRI00130_LOCUS43915</name>
</gene>
<dbReference type="PRINTS" id="PR01270">
    <property type="entry name" value="HDASUPER"/>
</dbReference>
<dbReference type="GO" id="GO:0016787">
    <property type="term" value="F:hydrolase activity"/>
    <property type="evidence" value="ECO:0007669"/>
    <property type="project" value="UniProtKB-KW"/>
</dbReference>
<dbReference type="PANTHER" id="PTHR10625">
    <property type="entry name" value="HISTONE DEACETYLASE HDAC1-RELATED"/>
    <property type="match status" value="1"/>
</dbReference>
<dbReference type="Pfam" id="PF00850">
    <property type="entry name" value="Hist_deacetyl"/>
    <property type="match status" value="1"/>
</dbReference>
<reference evidence="3" key="1">
    <citation type="submission" date="2021-01" db="EMBL/GenBank/DDBJ databases">
        <authorList>
            <person name="Corre E."/>
            <person name="Pelletier E."/>
            <person name="Niang G."/>
            <person name="Scheremetjew M."/>
            <person name="Finn R."/>
            <person name="Kale V."/>
            <person name="Holt S."/>
            <person name="Cochrane G."/>
            <person name="Meng A."/>
            <person name="Brown T."/>
            <person name="Cohen L."/>
        </authorList>
    </citation>
    <scope>NUCLEOTIDE SEQUENCE</scope>
    <source>
        <strain evidence="3">GSO104</strain>
    </source>
</reference>
<dbReference type="GO" id="GO:0004407">
    <property type="term" value="F:histone deacetylase activity"/>
    <property type="evidence" value="ECO:0007669"/>
    <property type="project" value="InterPro"/>
</dbReference>
<dbReference type="InterPro" id="IPR000286">
    <property type="entry name" value="HDACs"/>
</dbReference>
<dbReference type="AlphaFoldDB" id="A0A7S4T7Z3"/>
<dbReference type="InterPro" id="IPR044150">
    <property type="entry name" value="HDAC_classIV"/>
</dbReference>
<protein>
    <recommendedName>
        <fullName evidence="2">Histone deacetylase domain-containing protein</fullName>
    </recommendedName>
</protein>
<name>A0A7S4T7Z3_9STRA</name>
<dbReference type="Gene3D" id="3.40.800.20">
    <property type="entry name" value="Histone deacetylase domain"/>
    <property type="match status" value="1"/>
</dbReference>
<keyword evidence="1" id="KW-0378">Hydrolase</keyword>
<accession>A0A7S4T7Z3</accession>
<dbReference type="InterPro" id="IPR023801">
    <property type="entry name" value="His_deacetylse_dom"/>
</dbReference>
<dbReference type="CDD" id="cd09993">
    <property type="entry name" value="HDAC_classIV"/>
    <property type="match status" value="1"/>
</dbReference>
<evidence type="ECO:0000256" key="1">
    <source>
        <dbReference type="ARBA" id="ARBA00022801"/>
    </source>
</evidence>
<proteinExistence type="predicted"/>
<dbReference type="InterPro" id="IPR023696">
    <property type="entry name" value="Ureohydrolase_dom_sf"/>
</dbReference>
<dbReference type="EMBL" id="HBNS01060952">
    <property type="protein sequence ID" value="CAE4668437.1"/>
    <property type="molecule type" value="Transcribed_RNA"/>
</dbReference>
<dbReference type="SUPFAM" id="SSF52768">
    <property type="entry name" value="Arginase/deacetylase"/>
    <property type="match status" value="1"/>
</dbReference>
<evidence type="ECO:0000313" key="3">
    <source>
        <dbReference type="EMBL" id="CAE4668437.1"/>
    </source>
</evidence>
<dbReference type="InterPro" id="IPR037138">
    <property type="entry name" value="His_deacetylse_dom_sf"/>
</dbReference>